<sequence>MNDDNSGTSKVRKRRVIFIPGYDLRRPETVFSQLTEELARFLKLRSVSGSFSGLRPGAGSGGSSVDWTGEIAWPEGVVTTRFSLLGWRDLGKRDFGRPLWAVIAGAVRTFVLFAMAGGYSERLRTNWMNGLFFLYPMFALLVFLVASIVPALAFPFILPGTGLVHAALSVAAGLAWMILLYQVTRLVERWTYVWYLIHDWYSIGRLARNEDPQMTARIAEFAERIIGMATECEPDEEVVLVAHSSGTFVLLYTLQEVLKRVPDFGAAQGRVTVLTMGSAFAYVGGFGAQRGFGAAVASLAQAAHLDWTDVYAPHDILCCGKTTPVATYAPWLARHVQEPRRFSVRVPDRMTAGLYRHLRFRFFKLHFCYFLASERADLFDFYRLTLGPLPAARQLGRWEKSLP</sequence>
<keyword evidence="1" id="KW-1133">Transmembrane helix</keyword>
<keyword evidence="1" id="KW-0812">Transmembrane</keyword>
<evidence type="ECO:0000313" key="2">
    <source>
        <dbReference type="EMBL" id="SOC00015.1"/>
    </source>
</evidence>
<dbReference type="EMBL" id="OBML01000003">
    <property type="protein sequence ID" value="SOC00015.1"/>
    <property type="molecule type" value="Genomic_DNA"/>
</dbReference>
<organism evidence="2 3">
    <name type="scientific">Stappia indica</name>
    <dbReference type="NCBI Taxonomy" id="538381"/>
    <lineage>
        <taxon>Bacteria</taxon>
        <taxon>Pseudomonadati</taxon>
        <taxon>Pseudomonadota</taxon>
        <taxon>Alphaproteobacteria</taxon>
        <taxon>Hyphomicrobiales</taxon>
        <taxon>Stappiaceae</taxon>
        <taxon>Stappia</taxon>
    </lineage>
</organism>
<keyword evidence="3" id="KW-1185">Reference proteome</keyword>
<dbReference type="RefSeq" id="WP_141402567.1">
    <property type="nucleotide sequence ID" value="NZ_OBML01000003.1"/>
</dbReference>
<gene>
    <name evidence="2" type="ORF">SAMN05421512_103208</name>
</gene>
<proteinExistence type="predicted"/>
<feature type="transmembrane region" description="Helical" evidence="1">
    <location>
        <begin position="163"/>
        <end position="181"/>
    </location>
</feature>
<reference evidence="2 3" key="1">
    <citation type="submission" date="2017-08" db="EMBL/GenBank/DDBJ databases">
        <authorList>
            <person name="de Groot N.N."/>
        </authorList>
    </citation>
    <scope>NUCLEOTIDE SEQUENCE [LARGE SCALE GENOMIC DNA]</scope>
    <source>
        <strain evidence="2 3">USBA 352</strain>
    </source>
</reference>
<dbReference type="AlphaFoldDB" id="A0A285S0M0"/>
<feature type="transmembrane region" description="Helical" evidence="1">
    <location>
        <begin position="131"/>
        <end position="157"/>
    </location>
</feature>
<evidence type="ECO:0008006" key="4">
    <source>
        <dbReference type="Google" id="ProtNLM"/>
    </source>
</evidence>
<evidence type="ECO:0000256" key="1">
    <source>
        <dbReference type="SAM" id="Phobius"/>
    </source>
</evidence>
<protein>
    <recommendedName>
        <fullName evidence="4">Alpha/beta hydrolase</fullName>
    </recommendedName>
</protein>
<dbReference type="Proteomes" id="UP000219331">
    <property type="component" value="Unassembled WGS sequence"/>
</dbReference>
<dbReference type="SUPFAM" id="SSF53474">
    <property type="entry name" value="alpha/beta-Hydrolases"/>
    <property type="match status" value="1"/>
</dbReference>
<name>A0A285S0M0_9HYPH</name>
<dbReference type="InterPro" id="IPR029058">
    <property type="entry name" value="AB_hydrolase_fold"/>
</dbReference>
<accession>A0A285S0M0</accession>
<dbReference type="OrthoDB" id="7257484at2"/>
<feature type="transmembrane region" description="Helical" evidence="1">
    <location>
        <begin position="99"/>
        <end position="119"/>
    </location>
</feature>
<keyword evidence="1" id="KW-0472">Membrane</keyword>
<evidence type="ECO:0000313" key="3">
    <source>
        <dbReference type="Proteomes" id="UP000219331"/>
    </source>
</evidence>